<dbReference type="NCBIfam" id="TIGR00333">
    <property type="entry name" value="nrdI"/>
    <property type="match status" value="1"/>
</dbReference>
<dbReference type="PANTHER" id="PTHR37297">
    <property type="entry name" value="PROTEIN NRDI"/>
    <property type="match status" value="1"/>
</dbReference>
<evidence type="ECO:0000313" key="5">
    <source>
        <dbReference type="Proteomes" id="UP000067625"/>
    </source>
</evidence>
<dbReference type="OrthoDB" id="350535at2"/>
<reference evidence="4 5" key="2">
    <citation type="journal article" date="2016" name="Int. J. Syst. Evol. Microbiol.">
        <title>Bacillus gobiensis sp. nov., isolated from a soil sample.</title>
        <authorList>
            <person name="Liu B."/>
            <person name="Liu G.H."/>
            <person name="Cetin S."/>
            <person name="Schumann P."/>
            <person name="Pan Z.Z."/>
            <person name="Chen Q.Q."/>
        </authorList>
    </citation>
    <scope>NUCLEOTIDE SEQUENCE [LARGE SCALE GENOMIC DNA]</scope>
    <source>
        <strain evidence="4 5">FJAT-4402</strain>
    </source>
</reference>
<dbReference type="PATRIC" id="fig|1441095.3.peg.1228"/>
<dbReference type="InterPro" id="IPR020852">
    <property type="entry name" value="RNR_Ib_NrdI_bac"/>
</dbReference>
<evidence type="ECO:0000256" key="2">
    <source>
        <dbReference type="ARBA" id="ARBA00009942"/>
    </source>
</evidence>
<evidence type="ECO:0000256" key="1">
    <source>
        <dbReference type="ARBA" id="ARBA00003999"/>
    </source>
</evidence>
<comment type="function">
    <text evidence="1 3">Probably involved in ribonucleotide reductase function.</text>
</comment>
<dbReference type="Proteomes" id="UP000067625">
    <property type="component" value="Chromosome"/>
</dbReference>
<sequence>MVQVIFDSKTGNVRRFMEKIEHYSKEHVDEVEDINSPFILVTYTTNFGEVPQSTKDFLDKNGKHLIGVAASGNKNWGEFFAGSADRISRSYQVPIIHKFELSGTAKDVDLFNQEVEKVVTESSAKMDTVK</sequence>
<dbReference type="InterPro" id="IPR004465">
    <property type="entry name" value="RNR_NrdI"/>
</dbReference>
<dbReference type="SUPFAM" id="SSF52218">
    <property type="entry name" value="Flavoproteins"/>
    <property type="match status" value="1"/>
</dbReference>
<comment type="similarity">
    <text evidence="2 3">Belongs to the NrdI family.</text>
</comment>
<proteinExistence type="inferred from homology"/>
<name>A0A0M4FW96_9BACI</name>
<dbReference type="AlphaFoldDB" id="A0A0M4FW96"/>
<dbReference type="Pfam" id="PF07972">
    <property type="entry name" value="Flavodoxin_NdrI"/>
    <property type="match status" value="1"/>
</dbReference>
<dbReference type="PIRSF" id="PIRSF005087">
    <property type="entry name" value="NrdI"/>
    <property type="match status" value="1"/>
</dbReference>
<dbReference type="PANTHER" id="PTHR37297:SF1">
    <property type="entry name" value="PROTEIN NRDI"/>
    <property type="match status" value="1"/>
</dbReference>
<gene>
    <name evidence="3" type="primary">nrdI</name>
    <name evidence="4" type="ORF">AM592_05650</name>
</gene>
<dbReference type="HAMAP" id="MF_00128">
    <property type="entry name" value="NrdI"/>
    <property type="match status" value="1"/>
</dbReference>
<dbReference type="InterPro" id="IPR029039">
    <property type="entry name" value="Flavoprotein-like_sf"/>
</dbReference>
<keyword evidence="5" id="KW-1185">Reference proteome</keyword>
<accession>A0A0M4FW96</accession>
<dbReference type="GO" id="GO:0010181">
    <property type="term" value="F:FMN binding"/>
    <property type="evidence" value="ECO:0007669"/>
    <property type="project" value="InterPro"/>
</dbReference>
<evidence type="ECO:0000256" key="3">
    <source>
        <dbReference type="HAMAP-Rule" id="MF_00128"/>
    </source>
</evidence>
<dbReference type="RefSeq" id="WP_053602887.1">
    <property type="nucleotide sequence ID" value="NZ_CP012600.1"/>
</dbReference>
<evidence type="ECO:0000313" key="4">
    <source>
        <dbReference type="EMBL" id="ALC81138.1"/>
    </source>
</evidence>
<dbReference type="Gene3D" id="3.40.50.360">
    <property type="match status" value="1"/>
</dbReference>
<protein>
    <recommendedName>
        <fullName evidence="3">Protein NrdI</fullName>
    </recommendedName>
</protein>
<reference evidence="5" key="1">
    <citation type="submission" date="2015-08" db="EMBL/GenBank/DDBJ databases">
        <title>Genome sequencing project for genomic taxonomy and phylogenomics of Bacillus-like bacteria.</title>
        <authorList>
            <person name="Liu B."/>
            <person name="Wang J."/>
            <person name="Zhu Y."/>
            <person name="Liu G."/>
            <person name="Chen Q."/>
            <person name="Chen Z."/>
            <person name="Lan J."/>
            <person name="Che J."/>
            <person name="Ge C."/>
            <person name="Shi H."/>
            <person name="Pan Z."/>
            <person name="Liu X."/>
        </authorList>
    </citation>
    <scope>NUCLEOTIDE SEQUENCE [LARGE SCALE GENOMIC DNA]</scope>
    <source>
        <strain evidence="5">FJAT-4402</strain>
    </source>
</reference>
<dbReference type="STRING" id="1441095.AM592_05650"/>
<organism evidence="4 5">
    <name type="scientific">Bacillus gobiensis</name>
    <dbReference type="NCBI Taxonomy" id="1441095"/>
    <lineage>
        <taxon>Bacteria</taxon>
        <taxon>Bacillati</taxon>
        <taxon>Bacillota</taxon>
        <taxon>Bacilli</taxon>
        <taxon>Bacillales</taxon>
        <taxon>Bacillaceae</taxon>
        <taxon>Bacillus</taxon>
    </lineage>
</organism>
<dbReference type="EMBL" id="CP012600">
    <property type="protein sequence ID" value="ALC81138.1"/>
    <property type="molecule type" value="Genomic_DNA"/>
</dbReference>